<keyword evidence="3" id="KW-1185">Reference proteome</keyword>
<feature type="region of interest" description="Disordered" evidence="1">
    <location>
        <begin position="290"/>
        <end position="365"/>
    </location>
</feature>
<feature type="compositionally biased region" description="Basic and acidic residues" evidence="1">
    <location>
        <begin position="311"/>
        <end position="336"/>
    </location>
</feature>
<protein>
    <recommendedName>
        <fullName evidence="4">Endonuclease V</fullName>
    </recommendedName>
</protein>
<dbReference type="AlphaFoldDB" id="A0A6A6MWQ9"/>
<dbReference type="Proteomes" id="UP000467840">
    <property type="component" value="Chromosome 15"/>
</dbReference>
<evidence type="ECO:0000256" key="1">
    <source>
        <dbReference type="SAM" id="MobiDB-lite"/>
    </source>
</evidence>
<feature type="compositionally biased region" description="Gly residues" evidence="1">
    <location>
        <begin position="294"/>
        <end position="310"/>
    </location>
</feature>
<feature type="compositionally biased region" description="Gly residues" evidence="1">
    <location>
        <begin position="347"/>
        <end position="365"/>
    </location>
</feature>
<sequence length="620" mass="69664">MLNSIPYHYPHGSFCRIQNSLKERLITEDDFPWKLPIPGSTSTGKEDDQAVLKYIGGVDVSCLKEDQSIACGTLVVLDFRTSKVVYQESAHVRLDVPYIAGFLAFREVPNFYYFGDSNPVSDAFAAFLLIQAPVLLQLLEKMRNNNNPYYPQLHFVDGLTESGVKKCLQAKVKSGENFIILKGRSGRICGAAMRSTEGSVKPIFISIGHRISLDTAIEIVKMTCQYRVPEPIRQADKRSRGYVQKPQQILKQFDCLNLEPSVSWKTITGNHTFNHLKENNNQVRNGLVVTGQGTSQGRGRVQGRGAGLGKGRWEDRGQVEKEGKGQREQERGHIQERGAGQSNWRGYGYGRGTGPTGRGKGIGQGRGREVPILLPLIEKMKNSQNPYYPQVIMVDGNGMLHPRGFGLACHLGVQANLPTIGVGKNLHYVDGLNEEEVIRLLQAGRRSGEDFVKLVGDSGRILGAAMRPPRGSQDPIYISIGHRVSLDTAIRIAKITRQYHLPEPVRQADLRSRDYIREHKPMLLNLANSTWKTTAAIDLFNDMASSGVLEFPIYKDGLESFCRWHLTDLHTTDQCDMFRSFLIKKVYYEKFALTEQQYFAMGLEDFLISNGKRLLRFLRN</sequence>
<proteinExistence type="predicted"/>
<dbReference type="PANTHER" id="PTHR28511">
    <property type="entry name" value="ENDONUCLEASE V"/>
    <property type="match status" value="1"/>
</dbReference>
<gene>
    <name evidence="2" type="ORF">GH714_041984</name>
</gene>
<dbReference type="Gene3D" id="3.30.2170.10">
    <property type="entry name" value="archaeoglobus fulgidus dsm 4304 superfamily"/>
    <property type="match status" value="3"/>
</dbReference>
<dbReference type="GO" id="GO:0006281">
    <property type="term" value="P:DNA repair"/>
    <property type="evidence" value="ECO:0007669"/>
    <property type="project" value="InterPro"/>
</dbReference>
<dbReference type="GO" id="GO:0016891">
    <property type="term" value="F:RNA endonuclease activity producing 5'-phosphomonoesters, hydrolytic mechanism"/>
    <property type="evidence" value="ECO:0007669"/>
    <property type="project" value="TreeGrafter"/>
</dbReference>
<dbReference type="EMBL" id="JAAGAX010000005">
    <property type="protein sequence ID" value="KAF2316643.1"/>
    <property type="molecule type" value="Genomic_DNA"/>
</dbReference>
<dbReference type="InterPro" id="IPR007581">
    <property type="entry name" value="Endonuclease-V"/>
</dbReference>
<comment type="caution">
    <text evidence="2">The sequence shown here is derived from an EMBL/GenBank/DDBJ whole genome shotgun (WGS) entry which is preliminary data.</text>
</comment>
<dbReference type="PANTHER" id="PTHR28511:SF3">
    <property type="entry name" value="ENDONUCLEASE V"/>
    <property type="match status" value="1"/>
</dbReference>
<accession>A0A6A6MWQ9</accession>
<dbReference type="GO" id="GO:0005730">
    <property type="term" value="C:nucleolus"/>
    <property type="evidence" value="ECO:0007669"/>
    <property type="project" value="TreeGrafter"/>
</dbReference>
<organism evidence="2 3">
    <name type="scientific">Hevea brasiliensis</name>
    <name type="common">Para rubber tree</name>
    <name type="synonym">Siphonia brasiliensis</name>
    <dbReference type="NCBI Taxonomy" id="3981"/>
    <lineage>
        <taxon>Eukaryota</taxon>
        <taxon>Viridiplantae</taxon>
        <taxon>Streptophyta</taxon>
        <taxon>Embryophyta</taxon>
        <taxon>Tracheophyta</taxon>
        <taxon>Spermatophyta</taxon>
        <taxon>Magnoliopsida</taxon>
        <taxon>eudicotyledons</taxon>
        <taxon>Gunneridae</taxon>
        <taxon>Pentapetalae</taxon>
        <taxon>rosids</taxon>
        <taxon>fabids</taxon>
        <taxon>Malpighiales</taxon>
        <taxon>Euphorbiaceae</taxon>
        <taxon>Crotonoideae</taxon>
        <taxon>Micrandreae</taxon>
        <taxon>Hevea</taxon>
    </lineage>
</organism>
<name>A0A6A6MWQ9_HEVBR</name>
<evidence type="ECO:0008006" key="4">
    <source>
        <dbReference type="Google" id="ProtNLM"/>
    </source>
</evidence>
<dbReference type="CDD" id="cd06559">
    <property type="entry name" value="Endonuclease_V"/>
    <property type="match status" value="1"/>
</dbReference>
<evidence type="ECO:0000313" key="2">
    <source>
        <dbReference type="EMBL" id="KAF2316643.1"/>
    </source>
</evidence>
<dbReference type="Pfam" id="PF04493">
    <property type="entry name" value="Endonuclease_5"/>
    <property type="match status" value="3"/>
</dbReference>
<dbReference type="GO" id="GO:0003727">
    <property type="term" value="F:single-stranded RNA binding"/>
    <property type="evidence" value="ECO:0007669"/>
    <property type="project" value="TreeGrafter"/>
</dbReference>
<reference evidence="2 3" key="1">
    <citation type="journal article" date="2020" name="Mol. Plant">
        <title>The Chromosome-Based Rubber Tree Genome Provides New Insights into Spurge Genome Evolution and Rubber Biosynthesis.</title>
        <authorList>
            <person name="Liu J."/>
            <person name="Shi C."/>
            <person name="Shi C.C."/>
            <person name="Li W."/>
            <person name="Zhang Q.J."/>
            <person name="Zhang Y."/>
            <person name="Li K."/>
            <person name="Lu H.F."/>
            <person name="Shi C."/>
            <person name="Zhu S.T."/>
            <person name="Xiao Z.Y."/>
            <person name="Nan H."/>
            <person name="Yue Y."/>
            <person name="Zhu X.G."/>
            <person name="Wu Y."/>
            <person name="Hong X.N."/>
            <person name="Fan G.Y."/>
            <person name="Tong Y."/>
            <person name="Zhang D."/>
            <person name="Mao C.L."/>
            <person name="Liu Y.L."/>
            <person name="Hao S.J."/>
            <person name="Liu W.Q."/>
            <person name="Lv M.Q."/>
            <person name="Zhang H.B."/>
            <person name="Liu Y."/>
            <person name="Hu-Tang G.R."/>
            <person name="Wang J.P."/>
            <person name="Wang J.H."/>
            <person name="Sun Y.H."/>
            <person name="Ni S.B."/>
            <person name="Chen W.B."/>
            <person name="Zhang X.C."/>
            <person name="Jiao Y.N."/>
            <person name="Eichler E.E."/>
            <person name="Li G.H."/>
            <person name="Liu X."/>
            <person name="Gao L.Z."/>
        </authorList>
    </citation>
    <scope>NUCLEOTIDE SEQUENCE [LARGE SCALE GENOMIC DNA]</scope>
    <source>
        <strain evidence="3">cv. GT1</strain>
        <tissue evidence="2">Leaf</tissue>
    </source>
</reference>
<evidence type="ECO:0000313" key="3">
    <source>
        <dbReference type="Proteomes" id="UP000467840"/>
    </source>
</evidence>
<dbReference type="GO" id="GO:0005737">
    <property type="term" value="C:cytoplasm"/>
    <property type="evidence" value="ECO:0007669"/>
    <property type="project" value="TreeGrafter"/>
</dbReference>